<dbReference type="EMBL" id="CP001634">
    <property type="protein sequence ID" value="ACR80601.1"/>
    <property type="molecule type" value="Genomic_DNA"/>
</dbReference>
<dbReference type="AlphaFoldDB" id="C5CGT2"/>
<reference evidence="2 3" key="2">
    <citation type="journal article" date="2011" name="J. Bacteriol.">
        <title>Genome Sequence of Kosmotoga olearia Strain TBF 19.5.1, a Thermophilic Bacterium with a Wide Growth Temperature Range, Isolated from the Troll B Oil Platform in the North Sea.</title>
        <authorList>
            <person name="Swithers K.S."/>
            <person name="Dipippo J.L."/>
            <person name="Bruce D.C."/>
            <person name="Detter C."/>
            <person name="Tapia R."/>
            <person name="Han S."/>
            <person name="Goodwin L.A."/>
            <person name="Han J."/>
            <person name="Woyke T."/>
            <person name="Pitluck S."/>
            <person name="Pennacchio L."/>
            <person name="Nolan M."/>
            <person name="Mikhailova N."/>
            <person name="Land M.L."/>
            <person name="Nesbo C.L."/>
            <person name="Gogarten J.P."/>
            <person name="Noll K.M."/>
        </authorList>
    </citation>
    <scope>NUCLEOTIDE SEQUENCE [LARGE SCALE GENOMIC DNA]</scope>
    <source>
        <strain evidence="3">ATCC BAA-1733 / DSM 21960 / TBF 19.5.1</strain>
    </source>
</reference>
<dbReference type="GO" id="GO:0005524">
    <property type="term" value="F:ATP binding"/>
    <property type="evidence" value="ECO:0007669"/>
    <property type="project" value="UniProtKB-KW"/>
</dbReference>
<dbReference type="GO" id="GO:0050567">
    <property type="term" value="F:glutaminyl-tRNA synthase (glutamine-hydrolyzing) activity"/>
    <property type="evidence" value="ECO:0007669"/>
    <property type="project" value="UniProtKB-UniRule"/>
</dbReference>
<comment type="similarity">
    <text evidence="1">Belongs to the GatC family.</text>
</comment>
<dbReference type="KEGG" id="kol:Kole_1920"/>
<dbReference type="eggNOG" id="COG0721">
    <property type="taxonomic scope" value="Bacteria"/>
</dbReference>
<dbReference type="PANTHER" id="PTHR15004">
    <property type="entry name" value="GLUTAMYL-TRNA(GLN) AMIDOTRANSFERASE SUBUNIT C, MITOCHONDRIAL"/>
    <property type="match status" value="1"/>
</dbReference>
<dbReference type="NCBIfam" id="TIGR00135">
    <property type="entry name" value="gatC"/>
    <property type="match status" value="1"/>
</dbReference>
<sequence>MKIKVDKKLISHLENLAKLELTDEERKKLMEELEKILNYMSTLDEVNVDDIEEMVSPIENSMTPREDRARKFEHIDSLIELFPKKEGRYLKVPKIY</sequence>
<gene>
    <name evidence="1" type="primary">gatC</name>
    <name evidence="2" type="ordered locus">Kole_1920</name>
</gene>
<keyword evidence="1" id="KW-0067">ATP-binding</keyword>
<name>C5CGT2_KOSOT</name>
<dbReference type="EC" id="6.3.5.-" evidence="1"/>
<dbReference type="GO" id="GO:0006412">
    <property type="term" value="P:translation"/>
    <property type="evidence" value="ECO:0007669"/>
    <property type="project" value="UniProtKB-UniRule"/>
</dbReference>
<dbReference type="GO" id="GO:0070681">
    <property type="term" value="P:glutaminyl-tRNAGln biosynthesis via transamidation"/>
    <property type="evidence" value="ECO:0007669"/>
    <property type="project" value="TreeGrafter"/>
</dbReference>
<dbReference type="GO" id="GO:0050566">
    <property type="term" value="F:asparaginyl-tRNA synthase (glutamine-hydrolyzing) activity"/>
    <property type="evidence" value="ECO:0007669"/>
    <property type="project" value="RHEA"/>
</dbReference>
<comment type="subunit">
    <text evidence="1">Heterotrimer of A, B and C subunits.</text>
</comment>
<dbReference type="GO" id="GO:0006450">
    <property type="term" value="P:regulation of translational fidelity"/>
    <property type="evidence" value="ECO:0007669"/>
    <property type="project" value="InterPro"/>
</dbReference>
<keyword evidence="3" id="KW-1185">Reference proteome</keyword>
<reference evidence="2 3" key="1">
    <citation type="submission" date="2009-06" db="EMBL/GenBank/DDBJ databases">
        <title>Complete sequence of Thermotogales bacterium TBF 19.5.1.</title>
        <authorList>
            <consortium name="US DOE Joint Genome Institute"/>
            <person name="Lucas S."/>
            <person name="Copeland A."/>
            <person name="Lapidus A."/>
            <person name="Glavina del Rio T."/>
            <person name="Tice H."/>
            <person name="Bruce D."/>
            <person name="Goodwin L."/>
            <person name="Pitluck S."/>
            <person name="Chertkov O."/>
            <person name="Brettin T."/>
            <person name="Detter J.C."/>
            <person name="Han C."/>
            <person name="Schmutz J."/>
            <person name="Larimer F."/>
            <person name="Land M."/>
            <person name="Hauser L."/>
            <person name="Kyrpides N."/>
            <person name="Ovchinnikova G."/>
            <person name="Noll K."/>
        </authorList>
    </citation>
    <scope>NUCLEOTIDE SEQUENCE [LARGE SCALE GENOMIC DNA]</scope>
    <source>
        <strain evidence="3">ATCC BAA-1733 / DSM 21960 / TBF 19.5.1</strain>
    </source>
</reference>
<proteinExistence type="inferred from homology"/>
<dbReference type="OrthoDB" id="47632at2"/>
<dbReference type="HOGENOM" id="CLU_105899_4_1_0"/>
<comment type="catalytic activity">
    <reaction evidence="1">
        <text>L-aspartyl-tRNA(Asn) + L-glutamine + ATP + H2O = L-asparaginyl-tRNA(Asn) + L-glutamate + ADP + phosphate + 2 H(+)</text>
        <dbReference type="Rhea" id="RHEA:14513"/>
        <dbReference type="Rhea" id="RHEA-COMP:9674"/>
        <dbReference type="Rhea" id="RHEA-COMP:9677"/>
        <dbReference type="ChEBI" id="CHEBI:15377"/>
        <dbReference type="ChEBI" id="CHEBI:15378"/>
        <dbReference type="ChEBI" id="CHEBI:29985"/>
        <dbReference type="ChEBI" id="CHEBI:30616"/>
        <dbReference type="ChEBI" id="CHEBI:43474"/>
        <dbReference type="ChEBI" id="CHEBI:58359"/>
        <dbReference type="ChEBI" id="CHEBI:78515"/>
        <dbReference type="ChEBI" id="CHEBI:78516"/>
        <dbReference type="ChEBI" id="CHEBI:456216"/>
    </reaction>
</comment>
<evidence type="ECO:0000313" key="3">
    <source>
        <dbReference type="Proteomes" id="UP000002382"/>
    </source>
</evidence>
<evidence type="ECO:0000313" key="2">
    <source>
        <dbReference type="EMBL" id="ACR80601.1"/>
    </source>
</evidence>
<dbReference type="HAMAP" id="MF_00122">
    <property type="entry name" value="GatC"/>
    <property type="match status" value="1"/>
</dbReference>
<dbReference type="Gene3D" id="1.10.20.60">
    <property type="entry name" value="Glu-tRNAGln amidotransferase C subunit, N-terminal domain"/>
    <property type="match status" value="1"/>
</dbReference>
<comment type="function">
    <text evidence="1">Allows the formation of correctly charged Asn-tRNA(Asn) or Gln-tRNA(Gln) through the transamidation of misacylated Asp-tRNA(Asn) or Glu-tRNA(Gln) in organisms which lack either or both of asparaginyl-tRNA or glutaminyl-tRNA synthetases. The reaction takes place in the presence of glutamine and ATP through an activated phospho-Asp-tRNA(Asn) or phospho-Glu-tRNA(Gln).</text>
</comment>
<keyword evidence="1" id="KW-0648">Protein biosynthesis</keyword>
<comment type="catalytic activity">
    <reaction evidence="1">
        <text>L-glutamyl-tRNA(Gln) + L-glutamine + ATP + H2O = L-glutaminyl-tRNA(Gln) + L-glutamate + ADP + phosphate + H(+)</text>
        <dbReference type="Rhea" id="RHEA:17521"/>
        <dbReference type="Rhea" id="RHEA-COMP:9681"/>
        <dbReference type="Rhea" id="RHEA-COMP:9684"/>
        <dbReference type="ChEBI" id="CHEBI:15377"/>
        <dbReference type="ChEBI" id="CHEBI:15378"/>
        <dbReference type="ChEBI" id="CHEBI:29985"/>
        <dbReference type="ChEBI" id="CHEBI:30616"/>
        <dbReference type="ChEBI" id="CHEBI:43474"/>
        <dbReference type="ChEBI" id="CHEBI:58359"/>
        <dbReference type="ChEBI" id="CHEBI:78520"/>
        <dbReference type="ChEBI" id="CHEBI:78521"/>
        <dbReference type="ChEBI" id="CHEBI:456216"/>
    </reaction>
</comment>
<dbReference type="RefSeq" id="WP_015869244.1">
    <property type="nucleotide sequence ID" value="NC_012785.1"/>
</dbReference>
<dbReference type="Proteomes" id="UP000002382">
    <property type="component" value="Chromosome"/>
</dbReference>
<protein>
    <recommendedName>
        <fullName evidence="1">Aspartyl/glutamyl-tRNA(Asn/Gln) amidotransferase subunit C</fullName>
        <shortName evidence="1">Asp/Glu-ADT subunit C</shortName>
        <ecNumber evidence="1">6.3.5.-</ecNumber>
    </recommendedName>
</protein>
<dbReference type="STRING" id="521045.Kole_1920"/>
<dbReference type="SUPFAM" id="SSF141000">
    <property type="entry name" value="Glu-tRNAGln amidotransferase C subunit"/>
    <property type="match status" value="1"/>
</dbReference>
<dbReference type="InterPro" id="IPR003837">
    <property type="entry name" value="GatC"/>
</dbReference>
<keyword evidence="1" id="KW-0436">Ligase</keyword>
<dbReference type="Pfam" id="PF02686">
    <property type="entry name" value="GatC"/>
    <property type="match status" value="1"/>
</dbReference>
<evidence type="ECO:0000256" key="1">
    <source>
        <dbReference type="HAMAP-Rule" id="MF_00122"/>
    </source>
</evidence>
<dbReference type="InterPro" id="IPR036113">
    <property type="entry name" value="Asp/Glu-ADT_sf_sub_c"/>
</dbReference>
<dbReference type="PANTHER" id="PTHR15004:SF0">
    <property type="entry name" value="GLUTAMYL-TRNA(GLN) AMIDOTRANSFERASE SUBUNIT C, MITOCHONDRIAL"/>
    <property type="match status" value="1"/>
</dbReference>
<keyword evidence="1" id="KW-0547">Nucleotide-binding</keyword>
<accession>C5CGT2</accession>
<organism evidence="2 3">
    <name type="scientific">Kosmotoga olearia (strain ATCC BAA-1733 / DSM 21960 / TBF 19.5.1)</name>
    <dbReference type="NCBI Taxonomy" id="521045"/>
    <lineage>
        <taxon>Bacteria</taxon>
        <taxon>Thermotogati</taxon>
        <taxon>Thermotogota</taxon>
        <taxon>Thermotogae</taxon>
        <taxon>Kosmotogales</taxon>
        <taxon>Kosmotogaceae</taxon>
        <taxon>Kosmotoga</taxon>
    </lineage>
</organism>